<evidence type="ECO:0000313" key="4">
    <source>
        <dbReference type="WBParaSite" id="SVE_1670000.1"/>
    </source>
</evidence>
<keyword evidence="1" id="KW-0812">Transmembrane</keyword>
<keyword evidence="1" id="KW-1133">Transmembrane helix</keyword>
<dbReference type="Proteomes" id="UP000035680">
    <property type="component" value="Unassembled WGS sequence"/>
</dbReference>
<dbReference type="AlphaFoldDB" id="A0A0K0FWB8"/>
<keyword evidence="2" id="KW-0732">Signal</keyword>
<feature type="signal peptide" evidence="2">
    <location>
        <begin position="1"/>
        <end position="17"/>
    </location>
</feature>
<sequence length="622" mass="71067">MVMLLLYLSILINSGGAYLAFYGQNFSYDPKYKLVQGSTENGGDITFEIIKTKSVDKSEIFSHITLHNIFYCQITFKKMKSGDKGIESKNNAAKVTGIDSTSGHGNLLKLKELTTFGCDLIECVVGFVFYSNEASGKAIIDNKVTNFKGILYQKFISNDGFISFGDIFVHDNHFPLVLCPYSSWINTVTLSKFKPKEGTGILFDKFHNRHILQPMFPRNPYATRFICGGIYYSSDNSVVNVGYRIKFLLNTNNPPLQVINVDLLKEKLVCHQGQNEDDYYHFVHGTYNGTETQMKYLNLKSPNGVNIYNDTKIYLYNKANQEIKDLREQGVKMENNFRSIKPTCALSVKPLSGSIRLYTKDEKEVTFLSSRNNTAKKVLYVDEKTFKDVKDYRCRVVVDGTNKEYIKNFYTSIFYEQLISLQSNGDEKIIKNLILKENLKGFGKYACKLIPKDGVKDRKRWQNIKGLTFEILPSGKLTTLKEEVWNSGIDAMIHCDTFAYKDSKLSDMSVILSDTSKYTYSMEADKKMFVEETTYIRFKIIDYTNEDKNFKKLNYSCIYKTADGNVYSVQKTASFLNSDFMQSDYHNHSGDNSKDTMILIILGIILIILFVASLIASIIIMK</sequence>
<reference evidence="3" key="1">
    <citation type="submission" date="2014-07" db="EMBL/GenBank/DDBJ databases">
        <authorList>
            <person name="Martin A.A"/>
            <person name="De Silva N."/>
        </authorList>
    </citation>
    <scope>NUCLEOTIDE SEQUENCE</scope>
</reference>
<feature type="transmembrane region" description="Helical" evidence="1">
    <location>
        <begin position="597"/>
        <end position="620"/>
    </location>
</feature>
<proteinExistence type="predicted"/>
<keyword evidence="3" id="KW-1185">Reference proteome</keyword>
<name>A0A0K0FWB8_STRVS</name>
<organism evidence="3 4">
    <name type="scientific">Strongyloides venezuelensis</name>
    <name type="common">Threadworm</name>
    <dbReference type="NCBI Taxonomy" id="75913"/>
    <lineage>
        <taxon>Eukaryota</taxon>
        <taxon>Metazoa</taxon>
        <taxon>Ecdysozoa</taxon>
        <taxon>Nematoda</taxon>
        <taxon>Chromadorea</taxon>
        <taxon>Rhabditida</taxon>
        <taxon>Tylenchina</taxon>
        <taxon>Panagrolaimomorpha</taxon>
        <taxon>Strongyloidoidea</taxon>
        <taxon>Strongyloididae</taxon>
        <taxon>Strongyloides</taxon>
    </lineage>
</organism>
<evidence type="ECO:0000256" key="1">
    <source>
        <dbReference type="SAM" id="Phobius"/>
    </source>
</evidence>
<dbReference type="WBParaSite" id="SVE_1670000.1">
    <property type="protein sequence ID" value="SVE_1670000.1"/>
    <property type="gene ID" value="SVE_1670000"/>
</dbReference>
<evidence type="ECO:0000256" key="2">
    <source>
        <dbReference type="SAM" id="SignalP"/>
    </source>
</evidence>
<keyword evidence="1" id="KW-0472">Membrane</keyword>
<accession>A0A0K0FWB8</accession>
<reference evidence="4" key="2">
    <citation type="submission" date="2015-08" db="UniProtKB">
        <authorList>
            <consortium name="WormBaseParasite"/>
        </authorList>
    </citation>
    <scope>IDENTIFICATION</scope>
</reference>
<protein>
    <submittedName>
        <fullName evidence="4">6-cysteine protein</fullName>
    </submittedName>
</protein>
<feature type="chain" id="PRO_5005330220" evidence="2">
    <location>
        <begin position="18"/>
        <end position="622"/>
    </location>
</feature>
<evidence type="ECO:0000313" key="3">
    <source>
        <dbReference type="Proteomes" id="UP000035680"/>
    </source>
</evidence>